<sequence>MEYIEHEFLAYILKHLKGIGNKGLLRLYAHYDLASFLSASTLELQEIGKVGTRYRANFIASIHSLKEHLDVFQEKFADDYFISLFHSDYPKRLLEIYNPPLGLFYQGDLSLLRRTNLAIIGARDCTVYGKRVVENLVPELIREDMVIVSGLARGIDSIAHRTCLENGGSTIGVIGCGLDCYYPRENQLLQEQVANEHLLISEYRQGTKPLKHHFPARNRIIAGISHGICIIEAKERSGTFITAECALNEGRDVFAVPGSCLQEHSLGCLKIIQEGAKCVYRPQHIIEEIQNYF</sequence>
<dbReference type="PANTHER" id="PTHR43022:SF1">
    <property type="entry name" value="PROTEIN SMF"/>
    <property type="match status" value="1"/>
</dbReference>
<dbReference type="PANTHER" id="PTHR43022">
    <property type="entry name" value="PROTEIN SMF"/>
    <property type="match status" value="1"/>
</dbReference>
<dbReference type="Gene3D" id="3.40.50.450">
    <property type="match status" value="1"/>
</dbReference>
<dbReference type="Proteomes" id="UP001179600">
    <property type="component" value="Chromosome"/>
</dbReference>
<feature type="domain" description="Smf/DprA SLOG" evidence="2">
    <location>
        <begin position="82"/>
        <end position="289"/>
    </location>
</feature>
<accession>A0AAF0BHE7</accession>
<dbReference type="AlphaFoldDB" id="A0AAF0BHE7"/>
<dbReference type="GO" id="GO:0009294">
    <property type="term" value="P:DNA-mediated transformation"/>
    <property type="evidence" value="ECO:0007669"/>
    <property type="project" value="InterPro"/>
</dbReference>
<evidence type="ECO:0000256" key="1">
    <source>
        <dbReference type="ARBA" id="ARBA00006525"/>
    </source>
</evidence>
<reference evidence="3" key="1">
    <citation type="submission" date="2023-01" db="EMBL/GenBank/DDBJ databases">
        <title>Oxazolidinone resistance genes in florfenicol resistant enterococci from beef cattle and veal calves at slaughter.</title>
        <authorList>
            <person name="Biggel M."/>
        </authorList>
    </citation>
    <scope>NUCLEOTIDE SEQUENCE</scope>
    <source>
        <strain evidence="3">K204-1</strain>
    </source>
</reference>
<dbReference type="EMBL" id="CP116507">
    <property type="protein sequence ID" value="WCG22325.1"/>
    <property type="molecule type" value="Genomic_DNA"/>
</dbReference>
<dbReference type="InterPro" id="IPR057666">
    <property type="entry name" value="DrpA_SLOG"/>
</dbReference>
<name>A0AAF0BHE7_9ENTE</name>
<gene>
    <name evidence="3" type="primary">dprA</name>
    <name evidence="3" type="ORF">PML95_07955</name>
</gene>
<dbReference type="InterPro" id="IPR003488">
    <property type="entry name" value="DprA"/>
</dbReference>
<organism evidence="3 4">
    <name type="scientific">Vagococcus lutrae</name>
    <dbReference type="NCBI Taxonomy" id="81947"/>
    <lineage>
        <taxon>Bacteria</taxon>
        <taxon>Bacillati</taxon>
        <taxon>Bacillota</taxon>
        <taxon>Bacilli</taxon>
        <taxon>Lactobacillales</taxon>
        <taxon>Enterococcaceae</taxon>
        <taxon>Vagococcus</taxon>
    </lineage>
</organism>
<protein>
    <submittedName>
        <fullName evidence="3">DNA-processing protein DprA</fullName>
    </submittedName>
</protein>
<comment type="similarity">
    <text evidence="1">Belongs to the DprA/Smf family.</text>
</comment>
<dbReference type="SUPFAM" id="SSF102405">
    <property type="entry name" value="MCP/YpsA-like"/>
    <property type="match status" value="1"/>
</dbReference>
<dbReference type="Pfam" id="PF02481">
    <property type="entry name" value="DNA_processg_A"/>
    <property type="match status" value="1"/>
</dbReference>
<evidence type="ECO:0000313" key="4">
    <source>
        <dbReference type="Proteomes" id="UP001179600"/>
    </source>
</evidence>
<proteinExistence type="inferred from homology"/>
<dbReference type="NCBIfam" id="TIGR00732">
    <property type="entry name" value="dprA"/>
    <property type="match status" value="1"/>
</dbReference>
<evidence type="ECO:0000313" key="3">
    <source>
        <dbReference type="EMBL" id="WCG22325.1"/>
    </source>
</evidence>
<evidence type="ECO:0000259" key="2">
    <source>
        <dbReference type="Pfam" id="PF02481"/>
    </source>
</evidence>
<dbReference type="RefSeq" id="WP_272163197.1">
    <property type="nucleotide sequence ID" value="NZ_CP116507.1"/>
</dbReference>